<name>A0A1E5IZE1_SHECO</name>
<evidence type="ECO:0000256" key="2">
    <source>
        <dbReference type="ARBA" id="ARBA00022908"/>
    </source>
</evidence>
<evidence type="ECO:0000256" key="1">
    <source>
        <dbReference type="ARBA" id="ARBA00008857"/>
    </source>
</evidence>
<dbReference type="InterPro" id="IPR050808">
    <property type="entry name" value="Phage_Integrase"/>
</dbReference>
<evidence type="ECO:0000313" key="5">
    <source>
        <dbReference type="Proteomes" id="UP000095230"/>
    </source>
</evidence>
<proteinExistence type="inferred from homology"/>
<sequence>MGLTSSQLQKLLNKIHDKPFELSDRDSLGVRVSAKGKVAWQYRFRINKKSDRVTLGYYPDITIADARLKVPLLRGSVRQIMAEN</sequence>
<organism evidence="4 5">
    <name type="scientific">Shewanella colwelliana</name>
    <name type="common">Alteromonas colwelliana</name>
    <dbReference type="NCBI Taxonomy" id="23"/>
    <lineage>
        <taxon>Bacteria</taxon>
        <taxon>Pseudomonadati</taxon>
        <taxon>Pseudomonadota</taxon>
        <taxon>Gammaproteobacteria</taxon>
        <taxon>Alteromonadales</taxon>
        <taxon>Shewanellaceae</taxon>
        <taxon>Shewanella</taxon>
    </lineage>
</organism>
<comment type="caution">
    <text evidence="4">The sequence shown here is derived from an EMBL/GenBank/DDBJ whole genome shotgun (WGS) entry which is preliminary data.</text>
</comment>
<accession>A0A1E5IZE1</accession>
<dbReference type="InterPro" id="IPR038488">
    <property type="entry name" value="Integrase_DNA-bd_sf"/>
</dbReference>
<evidence type="ECO:0000313" key="4">
    <source>
        <dbReference type="EMBL" id="OEG75488.1"/>
    </source>
</evidence>
<dbReference type="InterPro" id="IPR025166">
    <property type="entry name" value="Integrase_DNA_bind_dom"/>
</dbReference>
<dbReference type="STRING" id="23.BEL05_14525"/>
<feature type="domain" description="Integrase DNA-binding" evidence="3">
    <location>
        <begin position="3"/>
        <end position="78"/>
    </location>
</feature>
<gene>
    <name evidence="4" type="ORF">BEL05_14525</name>
</gene>
<dbReference type="Pfam" id="PF13356">
    <property type="entry name" value="Arm-DNA-bind_3"/>
    <property type="match status" value="1"/>
</dbReference>
<dbReference type="PANTHER" id="PTHR30629">
    <property type="entry name" value="PROPHAGE INTEGRASE"/>
    <property type="match status" value="1"/>
</dbReference>
<dbReference type="OrthoDB" id="9795573at2"/>
<dbReference type="PANTHER" id="PTHR30629:SF2">
    <property type="entry name" value="PROPHAGE INTEGRASE INTS-RELATED"/>
    <property type="match status" value="1"/>
</dbReference>
<dbReference type="EMBL" id="MCBT01000006">
    <property type="protein sequence ID" value="OEG75488.1"/>
    <property type="molecule type" value="Genomic_DNA"/>
</dbReference>
<keyword evidence="2" id="KW-0229">DNA integration</keyword>
<comment type="similarity">
    <text evidence="1">Belongs to the 'phage' integrase family.</text>
</comment>
<evidence type="ECO:0000259" key="3">
    <source>
        <dbReference type="Pfam" id="PF13356"/>
    </source>
</evidence>
<reference evidence="4 5" key="1">
    <citation type="submission" date="2016-07" db="EMBL/GenBank/DDBJ databases">
        <title>Whole-genome of two Shewanella species isolated from a digestive organ of sea cucumber Apostichopus japonicus Selenka 1867.</title>
        <authorList>
            <person name="Hong H.-H."/>
            <person name="Choi H."/>
            <person name="Cheon S."/>
            <person name="Oh J.-S."/>
            <person name="Lee H.-G."/>
            <person name="Park C."/>
        </authorList>
    </citation>
    <scope>NUCLEOTIDE SEQUENCE [LARGE SCALE GENOMIC DNA]</scope>
    <source>
        <strain evidence="4 5">CSB03KR</strain>
    </source>
</reference>
<protein>
    <recommendedName>
        <fullName evidence="3">Integrase DNA-binding domain-containing protein</fullName>
    </recommendedName>
</protein>
<dbReference type="RefSeq" id="WP_069670130.1">
    <property type="nucleotide sequence ID" value="NZ_MCBT01000006.1"/>
</dbReference>
<dbReference type="AlphaFoldDB" id="A0A1E5IZE1"/>
<dbReference type="GO" id="GO:0015074">
    <property type="term" value="P:DNA integration"/>
    <property type="evidence" value="ECO:0007669"/>
    <property type="project" value="UniProtKB-KW"/>
</dbReference>
<dbReference type="Proteomes" id="UP000095230">
    <property type="component" value="Unassembled WGS sequence"/>
</dbReference>
<dbReference type="Gene3D" id="3.30.160.390">
    <property type="entry name" value="Integrase, DNA-binding domain"/>
    <property type="match status" value="1"/>
</dbReference>